<comment type="caution">
    <text evidence="2">The sequence shown here is derived from an EMBL/GenBank/DDBJ whole genome shotgun (WGS) entry which is preliminary data.</text>
</comment>
<keyword evidence="3" id="KW-1185">Reference proteome</keyword>
<feature type="region of interest" description="Disordered" evidence="1">
    <location>
        <begin position="123"/>
        <end position="227"/>
    </location>
</feature>
<evidence type="ECO:0000313" key="2">
    <source>
        <dbReference type="EMBL" id="TGO76283.1"/>
    </source>
</evidence>
<proteinExistence type="predicted"/>
<organism evidence="2 3">
    <name type="scientific">Botrytis elliptica</name>
    <dbReference type="NCBI Taxonomy" id="278938"/>
    <lineage>
        <taxon>Eukaryota</taxon>
        <taxon>Fungi</taxon>
        <taxon>Dikarya</taxon>
        <taxon>Ascomycota</taxon>
        <taxon>Pezizomycotina</taxon>
        <taxon>Leotiomycetes</taxon>
        <taxon>Helotiales</taxon>
        <taxon>Sclerotiniaceae</taxon>
        <taxon>Botrytis</taxon>
    </lineage>
</organism>
<accession>A0A4Z1K4I9</accession>
<feature type="compositionally biased region" description="Polar residues" evidence="1">
    <location>
        <begin position="123"/>
        <end position="133"/>
    </location>
</feature>
<gene>
    <name evidence="2" type="ORF">BELL_0164g00120</name>
</gene>
<evidence type="ECO:0000256" key="1">
    <source>
        <dbReference type="SAM" id="MobiDB-lite"/>
    </source>
</evidence>
<protein>
    <submittedName>
        <fullName evidence="2">Uncharacterized protein</fullName>
    </submittedName>
</protein>
<feature type="compositionally biased region" description="Polar residues" evidence="1">
    <location>
        <begin position="146"/>
        <end position="221"/>
    </location>
</feature>
<dbReference type="AlphaFoldDB" id="A0A4Z1K4I9"/>
<dbReference type="Proteomes" id="UP000297229">
    <property type="component" value="Unassembled WGS sequence"/>
</dbReference>
<name>A0A4Z1K4I9_9HELO</name>
<sequence length="617" mass="69380">MNKKIFPQGYTYENNLPNFVLEVLEYERQQAEISGYVWSSSDHHSRYMELHAECEEMHQLESIKYPDDIDVPFPFSSPVENQLIYEKNQRSLENEAILTIAKALDQLQLHNSTPASRVAVPQFTGSSTQQIAHQTGAGGLGDKKIPSQTGAPTQANTAGGLSNKKIPSQTGAPTQANTAGGLSNKKIPSQTGASTQANTAGGLSNKKIPSQTGTASSTKAIDTSEEGQRKIIQAMSQRSWADILQQKAAMKQLGTNLGHLPATPKAGATTSTNSPAQAKAAVASTEKIAQGVDNYSHPEVRIPALPLGPDGRIQYSVVGPILDFDHWYKGDRYLNRQTKEWSKSRIENRLNLEIRIGNLTDNDCIIWAEPRGSKIEPRWTWNQAHHGKYLPMLHKFLGDFMAAREPPKNNGRESRPDIWEYFLKWEKDQNDPKTATARVSNEPASTANAKDQQLNCWVGKSPVIFDKIKKPVEPQELILYAKKRREALEKAQKDPTFSEVKTPATIKKEKLEDVRMATMRLRYNTEVEKFNCQEEMHDLVGKERERDFVSIITTMTDILDDNLKKVKIFMQLPDAMKYLNHDHPESSIHPDFPVWDGFSECFRKKEDIPLSKTAEEW</sequence>
<dbReference type="EMBL" id="PQXM01000163">
    <property type="protein sequence ID" value="TGO76283.1"/>
    <property type="molecule type" value="Genomic_DNA"/>
</dbReference>
<evidence type="ECO:0000313" key="3">
    <source>
        <dbReference type="Proteomes" id="UP000297229"/>
    </source>
</evidence>
<reference evidence="2 3" key="1">
    <citation type="submission" date="2017-12" db="EMBL/GenBank/DDBJ databases">
        <title>Comparative genomics of Botrytis spp.</title>
        <authorList>
            <person name="Valero-Jimenez C.A."/>
            <person name="Tapia P."/>
            <person name="Veloso J."/>
            <person name="Silva-Moreno E."/>
            <person name="Staats M."/>
            <person name="Valdes J.H."/>
            <person name="Van Kan J.A.L."/>
        </authorList>
    </citation>
    <scope>NUCLEOTIDE SEQUENCE [LARGE SCALE GENOMIC DNA]</scope>
    <source>
        <strain evidence="2 3">Be9601</strain>
    </source>
</reference>